<proteinExistence type="predicted"/>
<name>A0AAD5MFJ8_PARTN</name>
<protein>
    <submittedName>
        <fullName evidence="2">Uncharacterized protein</fullName>
    </submittedName>
</protein>
<dbReference type="EMBL" id="JAHQIW010000443">
    <property type="protein sequence ID" value="KAJ1348156.1"/>
    <property type="molecule type" value="Genomic_DNA"/>
</dbReference>
<sequence>MKALVETQTQAARHPRTETQMPPFRAAARASAQRRLPVSVGPQRSKQSLSYFAKFLHDVMFAMWQICGRTELILSEKDLNDRENTVVVQWRISHWLLPE</sequence>
<accession>A0AAD5MFJ8</accession>
<feature type="region of interest" description="Disordered" evidence="1">
    <location>
        <begin position="1"/>
        <end position="28"/>
    </location>
</feature>
<feature type="compositionally biased region" description="Polar residues" evidence="1">
    <location>
        <begin position="1"/>
        <end position="11"/>
    </location>
</feature>
<evidence type="ECO:0000313" key="2">
    <source>
        <dbReference type="EMBL" id="KAJ1348156.1"/>
    </source>
</evidence>
<dbReference type="AlphaFoldDB" id="A0AAD5MFJ8"/>
<reference evidence="2" key="1">
    <citation type="submission" date="2021-06" db="EMBL/GenBank/DDBJ databases">
        <title>Parelaphostrongylus tenuis whole genome reference sequence.</title>
        <authorList>
            <person name="Garwood T.J."/>
            <person name="Larsen P.A."/>
            <person name="Fountain-Jones N.M."/>
            <person name="Garbe J.R."/>
            <person name="Macchietto M.G."/>
            <person name="Kania S.A."/>
            <person name="Gerhold R.W."/>
            <person name="Richards J.E."/>
            <person name="Wolf T.M."/>
        </authorList>
    </citation>
    <scope>NUCLEOTIDE SEQUENCE</scope>
    <source>
        <strain evidence="2">MNPRO001-30</strain>
        <tissue evidence="2">Meninges</tissue>
    </source>
</reference>
<organism evidence="2 3">
    <name type="scientific">Parelaphostrongylus tenuis</name>
    <name type="common">Meningeal worm</name>
    <dbReference type="NCBI Taxonomy" id="148309"/>
    <lineage>
        <taxon>Eukaryota</taxon>
        <taxon>Metazoa</taxon>
        <taxon>Ecdysozoa</taxon>
        <taxon>Nematoda</taxon>
        <taxon>Chromadorea</taxon>
        <taxon>Rhabditida</taxon>
        <taxon>Rhabditina</taxon>
        <taxon>Rhabditomorpha</taxon>
        <taxon>Strongyloidea</taxon>
        <taxon>Metastrongylidae</taxon>
        <taxon>Parelaphostrongylus</taxon>
    </lineage>
</organism>
<evidence type="ECO:0000256" key="1">
    <source>
        <dbReference type="SAM" id="MobiDB-lite"/>
    </source>
</evidence>
<comment type="caution">
    <text evidence="2">The sequence shown here is derived from an EMBL/GenBank/DDBJ whole genome shotgun (WGS) entry which is preliminary data.</text>
</comment>
<keyword evidence="3" id="KW-1185">Reference proteome</keyword>
<evidence type="ECO:0000313" key="3">
    <source>
        <dbReference type="Proteomes" id="UP001196413"/>
    </source>
</evidence>
<gene>
    <name evidence="2" type="ORF">KIN20_003391</name>
</gene>
<dbReference type="Proteomes" id="UP001196413">
    <property type="component" value="Unassembled WGS sequence"/>
</dbReference>